<feature type="transmembrane region" description="Helical" evidence="7">
    <location>
        <begin position="245"/>
        <end position="264"/>
    </location>
</feature>
<keyword evidence="11" id="KW-1185">Reference proteome</keyword>
<dbReference type="GO" id="GO:0016020">
    <property type="term" value="C:membrane"/>
    <property type="evidence" value="ECO:0007669"/>
    <property type="project" value="UniProtKB-SubCell"/>
</dbReference>
<proteinExistence type="predicted"/>
<dbReference type="PANTHER" id="PTHR45649:SF2">
    <property type="entry name" value="ACID PERMEASE, PUTATIVE-RELATED"/>
    <property type="match status" value="1"/>
</dbReference>
<feature type="transmembrane region" description="Helical" evidence="7">
    <location>
        <begin position="325"/>
        <end position="346"/>
    </location>
</feature>
<dbReference type="GO" id="GO:0022857">
    <property type="term" value="F:transmembrane transporter activity"/>
    <property type="evidence" value="ECO:0007669"/>
    <property type="project" value="InterPro"/>
</dbReference>
<name>A0AAN6FR48_9PEZI</name>
<keyword evidence="5 7" id="KW-0472">Membrane</keyword>
<comment type="subcellular location">
    <subcellularLocation>
        <location evidence="1">Membrane</location>
        <topology evidence="1">Multi-pass membrane protein</topology>
    </subcellularLocation>
</comment>
<organism evidence="8 10">
    <name type="scientific">Friedmanniomyces endolithicus</name>
    <dbReference type="NCBI Taxonomy" id="329885"/>
    <lineage>
        <taxon>Eukaryota</taxon>
        <taxon>Fungi</taxon>
        <taxon>Dikarya</taxon>
        <taxon>Ascomycota</taxon>
        <taxon>Pezizomycotina</taxon>
        <taxon>Dothideomycetes</taxon>
        <taxon>Dothideomycetidae</taxon>
        <taxon>Mycosphaerellales</taxon>
        <taxon>Teratosphaeriaceae</taxon>
        <taxon>Friedmanniomyces</taxon>
    </lineage>
</organism>
<evidence type="ECO:0000256" key="4">
    <source>
        <dbReference type="ARBA" id="ARBA00022989"/>
    </source>
</evidence>
<feature type="compositionally biased region" description="Basic and acidic residues" evidence="6">
    <location>
        <begin position="33"/>
        <end position="70"/>
    </location>
</feature>
<evidence type="ECO:0000313" key="10">
    <source>
        <dbReference type="Proteomes" id="UP001168146"/>
    </source>
</evidence>
<sequence length="577" mass="63054">MATNDARFRSKESEVVAEPALGDDGDVAQVHGRNYDPAHDQRDMRRLGKRQELKVPLDRSRNTGNTADDRSAPLSFLQHCRIRSSAWAYLGVCHRHLDLLAGKWRYSGSDMAGACRYNGIVLRDVVDGRDGVDGPDYRRAVPLGVRLTDPAATYFPNTLVSSEFASPKYQKQLSYAVGWLVCLGWQAAMPTVAYIGAQQVLALISVCNPSFVIQGWHGALLTAAYVLSAILFNTSAIGKLPILEGLAVVLHIFGFFAFVVIFWVMGPRASAEETFTTFADDNGWGSVGLATLIGMVGPTTTYLGGDSAVHLAEELKDASYILPRAMFVAAIINYVLGFIMTVSFMFAIGDVSADLIDPSGQPWVAVVYRITGSQAATIVLILIMLTLPAEKMFMFFFCAVNQVTTSSRQVFAFARDKGFPFHKFLSKVNAKGVPSNAVYVTLAFTCILALIIIGSTTAFNIILSVTATGLFTSYLIVIGTVLVRKLRKGSFPASRFEVPRTLGICANIIAMCFLIVAFVFLFFPAAPNPNAAGMNWGILIYGSVIIIALLDYTLRGRHEYDGPVSYIRRELDYVEVK</sequence>
<evidence type="ECO:0000256" key="3">
    <source>
        <dbReference type="ARBA" id="ARBA00022692"/>
    </source>
</evidence>
<dbReference type="AlphaFoldDB" id="A0AAN6FR48"/>
<reference evidence="9" key="2">
    <citation type="submission" date="2023-06" db="EMBL/GenBank/DDBJ databases">
        <title>Black Yeasts Isolated from many extreme environments.</title>
        <authorList>
            <person name="Coleine C."/>
            <person name="Stajich J.E."/>
            <person name="Selbmann L."/>
        </authorList>
    </citation>
    <scope>NUCLEOTIDE SEQUENCE</scope>
    <source>
        <strain evidence="9">CCFEE 5200</strain>
    </source>
</reference>
<evidence type="ECO:0000313" key="8">
    <source>
        <dbReference type="EMBL" id="KAK0322612.1"/>
    </source>
</evidence>
<dbReference type="Proteomes" id="UP001175353">
    <property type="component" value="Unassembled WGS sequence"/>
</dbReference>
<evidence type="ECO:0000256" key="2">
    <source>
        <dbReference type="ARBA" id="ARBA00022448"/>
    </source>
</evidence>
<dbReference type="Gene3D" id="1.20.1740.10">
    <property type="entry name" value="Amino acid/polyamine transporter I"/>
    <property type="match status" value="1"/>
</dbReference>
<dbReference type="Pfam" id="PF13520">
    <property type="entry name" value="AA_permease_2"/>
    <property type="match status" value="1"/>
</dbReference>
<evidence type="ECO:0000256" key="5">
    <source>
        <dbReference type="ARBA" id="ARBA00023136"/>
    </source>
</evidence>
<protein>
    <recommendedName>
        <fullName evidence="12">Amino acid permease/ SLC12A domain-containing protein</fullName>
    </recommendedName>
</protein>
<feature type="transmembrane region" description="Helical" evidence="7">
    <location>
        <begin position="173"/>
        <end position="195"/>
    </location>
</feature>
<dbReference type="EMBL" id="JASUXU010000016">
    <property type="protein sequence ID" value="KAK0322612.1"/>
    <property type="molecule type" value="Genomic_DNA"/>
</dbReference>
<evidence type="ECO:0000313" key="11">
    <source>
        <dbReference type="Proteomes" id="UP001175353"/>
    </source>
</evidence>
<keyword evidence="4 7" id="KW-1133">Transmembrane helix</keyword>
<dbReference type="InterPro" id="IPR002293">
    <property type="entry name" value="AA/rel_permease1"/>
</dbReference>
<feature type="transmembrane region" description="Helical" evidence="7">
    <location>
        <begin position="215"/>
        <end position="233"/>
    </location>
</feature>
<keyword evidence="2" id="KW-0813">Transport</keyword>
<feature type="transmembrane region" description="Helical" evidence="7">
    <location>
        <begin position="461"/>
        <end position="483"/>
    </location>
</feature>
<dbReference type="PANTHER" id="PTHR45649">
    <property type="entry name" value="AMINO-ACID PERMEASE BAT1"/>
    <property type="match status" value="1"/>
</dbReference>
<feature type="transmembrane region" description="Helical" evidence="7">
    <location>
        <begin position="366"/>
        <end position="387"/>
    </location>
</feature>
<keyword evidence="3 7" id="KW-0812">Transmembrane</keyword>
<evidence type="ECO:0000256" key="7">
    <source>
        <dbReference type="SAM" id="Phobius"/>
    </source>
</evidence>
<feature type="transmembrane region" description="Helical" evidence="7">
    <location>
        <begin position="284"/>
        <end position="304"/>
    </location>
</feature>
<feature type="compositionally biased region" description="Basic and acidic residues" evidence="6">
    <location>
        <begin position="1"/>
        <end position="14"/>
    </location>
</feature>
<dbReference type="EMBL" id="JAUJLE010000001">
    <property type="protein sequence ID" value="KAK1016085.1"/>
    <property type="molecule type" value="Genomic_DNA"/>
</dbReference>
<dbReference type="Proteomes" id="UP001168146">
    <property type="component" value="Unassembled WGS sequence"/>
</dbReference>
<evidence type="ECO:0008006" key="12">
    <source>
        <dbReference type="Google" id="ProtNLM"/>
    </source>
</evidence>
<feature type="region of interest" description="Disordered" evidence="6">
    <location>
        <begin position="1"/>
        <end position="70"/>
    </location>
</feature>
<comment type="caution">
    <text evidence="8">The sequence shown here is derived from an EMBL/GenBank/DDBJ whole genome shotgun (WGS) entry which is preliminary data.</text>
</comment>
<feature type="transmembrane region" description="Helical" evidence="7">
    <location>
        <begin position="532"/>
        <end position="550"/>
    </location>
</feature>
<feature type="transmembrane region" description="Helical" evidence="7">
    <location>
        <begin position="504"/>
        <end position="526"/>
    </location>
</feature>
<accession>A0AAN6FR48</accession>
<evidence type="ECO:0000313" key="9">
    <source>
        <dbReference type="EMBL" id="KAK1016085.1"/>
    </source>
</evidence>
<evidence type="ECO:0000256" key="6">
    <source>
        <dbReference type="SAM" id="MobiDB-lite"/>
    </source>
</evidence>
<reference evidence="8" key="1">
    <citation type="submission" date="2021-12" db="EMBL/GenBank/DDBJ databases">
        <title>Black yeast isolated from Biological Soil Crust.</title>
        <authorList>
            <person name="Kurbessoian T."/>
        </authorList>
    </citation>
    <scope>NUCLEOTIDE SEQUENCE</scope>
    <source>
        <strain evidence="8">CCFEE 5208</strain>
    </source>
</reference>
<gene>
    <name evidence="8" type="ORF">LTR82_006572</name>
    <name evidence="9" type="ORF">LTR91_000103</name>
</gene>
<feature type="transmembrane region" description="Helical" evidence="7">
    <location>
        <begin position="437"/>
        <end position="455"/>
    </location>
</feature>
<evidence type="ECO:0000256" key="1">
    <source>
        <dbReference type="ARBA" id="ARBA00004141"/>
    </source>
</evidence>